<organism evidence="2 3">
    <name type="scientific">Desulfobacter latus</name>
    <dbReference type="NCBI Taxonomy" id="2292"/>
    <lineage>
        <taxon>Bacteria</taxon>
        <taxon>Pseudomonadati</taxon>
        <taxon>Thermodesulfobacteriota</taxon>
        <taxon>Desulfobacteria</taxon>
        <taxon>Desulfobacterales</taxon>
        <taxon>Desulfobacteraceae</taxon>
        <taxon>Desulfobacter</taxon>
    </lineage>
</organism>
<evidence type="ECO:0000313" key="3">
    <source>
        <dbReference type="Proteomes" id="UP000553343"/>
    </source>
</evidence>
<keyword evidence="3" id="KW-1185">Reference proteome</keyword>
<dbReference type="EMBL" id="JACADJ010000019">
    <property type="protein sequence ID" value="NWH04878.1"/>
    <property type="molecule type" value="Genomic_DNA"/>
</dbReference>
<accession>A0A850T8U3</accession>
<reference evidence="2 3" key="1">
    <citation type="submission" date="2020-06" db="EMBL/GenBank/DDBJ databases">
        <title>High-quality draft genome of sulfate reducer Desulfobacter latus type strain AcrS2 isolated from marine sediment.</title>
        <authorList>
            <person name="Hoppe M."/>
            <person name="Larsen C.K."/>
            <person name="Marshall I.P.G."/>
            <person name="Schramm A."/>
            <person name="Marietou A.G."/>
        </authorList>
    </citation>
    <scope>NUCLEOTIDE SEQUENCE [LARGE SCALE GENOMIC DNA]</scope>
    <source>
        <strain evidence="2 3">AcRS2</strain>
    </source>
</reference>
<dbReference type="RefSeq" id="WP_178366333.1">
    <property type="nucleotide sequence ID" value="NZ_JACADJ010000019.1"/>
</dbReference>
<name>A0A850T8U3_9BACT</name>
<proteinExistence type="predicted"/>
<sequence length="81" mass="8848">MSSVVIAIINVGGSILALIILGIIIIGIIRATKAGGISKHEKDARIEETRMIQDIYNALPKMEERIEALETILIERGHQKG</sequence>
<gene>
    <name evidence="2" type="ORF">HXW94_07745</name>
</gene>
<keyword evidence="1" id="KW-0472">Membrane</keyword>
<keyword evidence="1" id="KW-1133">Transmembrane helix</keyword>
<keyword evidence="1" id="KW-0812">Transmembrane</keyword>
<evidence type="ECO:0000313" key="2">
    <source>
        <dbReference type="EMBL" id="NWH04878.1"/>
    </source>
</evidence>
<protein>
    <submittedName>
        <fullName evidence="2">Phage-shock protein</fullName>
    </submittedName>
</protein>
<comment type="caution">
    <text evidence="2">The sequence shown here is derived from an EMBL/GenBank/DDBJ whole genome shotgun (WGS) entry which is preliminary data.</text>
</comment>
<evidence type="ECO:0000256" key="1">
    <source>
        <dbReference type="SAM" id="Phobius"/>
    </source>
</evidence>
<dbReference type="Proteomes" id="UP000553343">
    <property type="component" value="Unassembled WGS sequence"/>
</dbReference>
<feature type="transmembrane region" description="Helical" evidence="1">
    <location>
        <begin position="6"/>
        <end position="29"/>
    </location>
</feature>
<dbReference type="AlphaFoldDB" id="A0A850T8U3"/>